<evidence type="ECO:0000256" key="4">
    <source>
        <dbReference type="ARBA" id="ARBA00023125"/>
    </source>
</evidence>
<dbReference type="GO" id="GO:0016987">
    <property type="term" value="F:sigma factor activity"/>
    <property type="evidence" value="ECO:0007669"/>
    <property type="project" value="UniProtKB-KW"/>
</dbReference>
<dbReference type="PROSITE" id="PS01063">
    <property type="entry name" value="SIGMA70_ECF"/>
    <property type="match status" value="1"/>
</dbReference>
<sequence>MDKKEEKILIERIKAGEHNLYAQLVDHYSDIIFNLIYKVVGVRADAEELAQDVFVKAFFSLDKFRGESSFSTWLYRIAYNLAISKSRLKKRFFLSLDNLSFNKTEELDDADHLLREENFVLLEEALESLDIQERFLVVSFYKDDKSLKELSEITGITVSNLKIKLFRTRKKLNDYICSRREVIYGK</sequence>
<dbReference type="Pfam" id="PF04542">
    <property type="entry name" value="Sigma70_r2"/>
    <property type="match status" value="1"/>
</dbReference>
<proteinExistence type="inferred from homology"/>
<evidence type="ECO:0000256" key="5">
    <source>
        <dbReference type="ARBA" id="ARBA00023163"/>
    </source>
</evidence>
<evidence type="ECO:0000256" key="1">
    <source>
        <dbReference type="ARBA" id="ARBA00010641"/>
    </source>
</evidence>
<dbReference type="InterPro" id="IPR000838">
    <property type="entry name" value="RNA_pol_sigma70_ECF_CS"/>
</dbReference>
<dbReference type="Pfam" id="PF08281">
    <property type="entry name" value="Sigma70_r4_2"/>
    <property type="match status" value="1"/>
</dbReference>
<dbReference type="Gene3D" id="1.10.10.10">
    <property type="entry name" value="Winged helix-like DNA-binding domain superfamily/Winged helix DNA-binding domain"/>
    <property type="match status" value="1"/>
</dbReference>
<evidence type="ECO:0000256" key="2">
    <source>
        <dbReference type="ARBA" id="ARBA00023015"/>
    </source>
</evidence>
<gene>
    <name evidence="8" type="primary">sigW_75</name>
    <name evidence="8" type="ORF">SDC9_110866</name>
</gene>
<keyword evidence="4" id="KW-0238">DNA-binding</keyword>
<dbReference type="InterPro" id="IPR013325">
    <property type="entry name" value="RNA_pol_sigma_r2"/>
</dbReference>
<evidence type="ECO:0000259" key="6">
    <source>
        <dbReference type="Pfam" id="PF04542"/>
    </source>
</evidence>
<dbReference type="NCBIfam" id="TIGR02937">
    <property type="entry name" value="sigma70-ECF"/>
    <property type="match status" value="1"/>
</dbReference>
<feature type="domain" description="RNA polymerase sigma-70 region 2" evidence="6">
    <location>
        <begin position="24"/>
        <end position="91"/>
    </location>
</feature>
<dbReference type="GO" id="GO:0006352">
    <property type="term" value="P:DNA-templated transcription initiation"/>
    <property type="evidence" value="ECO:0007669"/>
    <property type="project" value="InterPro"/>
</dbReference>
<dbReference type="EMBL" id="VSSQ01019712">
    <property type="protein sequence ID" value="MPM63981.1"/>
    <property type="molecule type" value="Genomic_DNA"/>
</dbReference>
<keyword evidence="3" id="KW-0731">Sigma factor</keyword>
<evidence type="ECO:0000259" key="7">
    <source>
        <dbReference type="Pfam" id="PF08281"/>
    </source>
</evidence>
<name>A0A645BHF0_9ZZZZ</name>
<dbReference type="SUPFAM" id="SSF88946">
    <property type="entry name" value="Sigma2 domain of RNA polymerase sigma factors"/>
    <property type="match status" value="1"/>
</dbReference>
<evidence type="ECO:0000313" key="8">
    <source>
        <dbReference type="EMBL" id="MPM63981.1"/>
    </source>
</evidence>
<organism evidence="8">
    <name type="scientific">bioreactor metagenome</name>
    <dbReference type="NCBI Taxonomy" id="1076179"/>
    <lineage>
        <taxon>unclassified sequences</taxon>
        <taxon>metagenomes</taxon>
        <taxon>ecological metagenomes</taxon>
    </lineage>
</organism>
<dbReference type="AlphaFoldDB" id="A0A645BHF0"/>
<comment type="similarity">
    <text evidence="1">Belongs to the sigma-70 factor family. ECF subfamily.</text>
</comment>
<dbReference type="InterPro" id="IPR014284">
    <property type="entry name" value="RNA_pol_sigma-70_dom"/>
</dbReference>
<comment type="caution">
    <text evidence="8">The sequence shown here is derived from an EMBL/GenBank/DDBJ whole genome shotgun (WGS) entry which is preliminary data.</text>
</comment>
<protein>
    <submittedName>
        <fullName evidence="8">ECF RNA polymerase sigma factor SigW</fullName>
    </submittedName>
</protein>
<dbReference type="Gene3D" id="1.10.1740.10">
    <property type="match status" value="1"/>
</dbReference>
<dbReference type="InterPro" id="IPR013249">
    <property type="entry name" value="RNA_pol_sigma70_r4_t2"/>
</dbReference>
<keyword evidence="5" id="KW-0804">Transcription</keyword>
<dbReference type="InterPro" id="IPR036388">
    <property type="entry name" value="WH-like_DNA-bd_sf"/>
</dbReference>
<dbReference type="InterPro" id="IPR007627">
    <property type="entry name" value="RNA_pol_sigma70_r2"/>
</dbReference>
<dbReference type="PANTHER" id="PTHR43133:SF45">
    <property type="entry name" value="RNA POLYMERASE ECF-TYPE SIGMA FACTOR"/>
    <property type="match status" value="1"/>
</dbReference>
<dbReference type="GO" id="GO:0003677">
    <property type="term" value="F:DNA binding"/>
    <property type="evidence" value="ECO:0007669"/>
    <property type="project" value="UniProtKB-KW"/>
</dbReference>
<dbReference type="InterPro" id="IPR039425">
    <property type="entry name" value="RNA_pol_sigma-70-like"/>
</dbReference>
<keyword evidence="2" id="KW-0805">Transcription regulation</keyword>
<accession>A0A645BHF0</accession>
<evidence type="ECO:0000256" key="3">
    <source>
        <dbReference type="ARBA" id="ARBA00023082"/>
    </source>
</evidence>
<reference evidence="8" key="1">
    <citation type="submission" date="2019-08" db="EMBL/GenBank/DDBJ databases">
        <authorList>
            <person name="Kucharzyk K."/>
            <person name="Murdoch R.W."/>
            <person name="Higgins S."/>
            <person name="Loffler F."/>
        </authorList>
    </citation>
    <scope>NUCLEOTIDE SEQUENCE</scope>
</reference>
<dbReference type="InterPro" id="IPR013324">
    <property type="entry name" value="RNA_pol_sigma_r3/r4-like"/>
</dbReference>
<dbReference type="PANTHER" id="PTHR43133">
    <property type="entry name" value="RNA POLYMERASE ECF-TYPE SIGMA FACTO"/>
    <property type="match status" value="1"/>
</dbReference>
<feature type="domain" description="RNA polymerase sigma factor 70 region 4 type 2" evidence="7">
    <location>
        <begin position="121"/>
        <end position="172"/>
    </location>
</feature>
<dbReference type="SUPFAM" id="SSF88659">
    <property type="entry name" value="Sigma3 and sigma4 domains of RNA polymerase sigma factors"/>
    <property type="match status" value="1"/>
</dbReference>